<dbReference type="SMART" id="SM00490">
    <property type="entry name" value="HELICc"/>
    <property type="match status" value="1"/>
</dbReference>
<dbReference type="InterPro" id="IPR027417">
    <property type="entry name" value="P-loop_NTPase"/>
</dbReference>
<dbReference type="GO" id="GO:0005524">
    <property type="term" value="F:ATP binding"/>
    <property type="evidence" value="ECO:0007669"/>
    <property type="project" value="InterPro"/>
</dbReference>
<gene>
    <name evidence="4" type="ORF">UFOPK2766_02266</name>
</gene>
<dbReference type="PROSITE" id="PS51192">
    <property type="entry name" value="HELICASE_ATP_BIND_1"/>
    <property type="match status" value="1"/>
</dbReference>
<dbReference type="SUPFAM" id="SSF56024">
    <property type="entry name" value="Phospholipase D/nuclease"/>
    <property type="match status" value="1"/>
</dbReference>
<dbReference type="GO" id="GO:0016887">
    <property type="term" value="F:ATP hydrolysis activity"/>
    <property type="evidence" value="ECO:0007669"/>
    <property type="project" value="TreeGrafter"/>
</dbReference>
<dbReference type="InterPro" id="IPR025202">
    <property type="entry name" value="PLD-like_dom"/>
</dbReference>
<feature type="domain" description="Helicase C-terminal" evidence="3">
    <location>
        <begin position="541"/>
        <end position="690"/>
    </location>
</feature>
<dbReference type="AlphaFoldDB" id="A0A6J6UT86"/>
<reference evidence="4" key="1">
    <citation type="submission" date="2020-05" db="EMBL/GenBank/DDBJ databases">
        <authorList>
            <person name="Chiriac C."/>
            <person name="Salcher M."/>
            <person name="Ghai R."/>
            <person name="Kavagutti S V."/>
        </authorList>
    </citation>
    <scope>NUCLEOTIDE SEQUENCE</scope>
</reference>
<dbReference type="GO" id="GO:0003677">
    <property type="term" value="F:DNA binding"/>
    <property type="evidence" value="ECO:0007669"/>
    <property type="project" value="InterPro"/>
</dbReference>
<dbReference type="InterPro" id="IPR014001">
    <property type="entry name" value="Helicase_ATP-bd"/>
</dbReference>
<evidence type="ECO:0000259" key="2">
    <source>
        <dbReference type="PROSITE" id="PS51192"/>
    </source>
</evidence>
<dbReference type="SMART" id="SM00487">
    <property type="entry name" value="DEXDc"/>
    <property type="match status" value="1"/>
</dbReference>
<sequence length="1050" mass="117078">MEEESGGLPPGLYEQLITAGLEEKLRAIDDRYVNRTALHQAEAPNRIALHLSRQIEKALDGVPEKDRVAVGVEVVRELLGRLEQIVEKVELEPEALVAPGRVLRSVTTALPDGSARAIDAPLIPLLDTTLLTNAPGEPGVGNQVKAEIHSAQSIDVVMAFIRTSGIRPMIESLREHCERGGQLRVLTTTYTGSTEQTALQRLIDLGAEVRVSYDLSTTRLHAKAWLFNRPSGFSTAYIGSSNLTHSAQVAGLEWNVRISGARNPDVIDKVRAVFDSYWESSDFVSFDAEEFSSHMAKEQTSGPLVFLSPVAVTPLPFQSRLLEQLEFARSRGHHRNLLVSATGTGKTVMAALDYERLRKHLPSGRLLFVAHRQEILDQSQATFRHVLREPNFGEQWIGGKRPQKFDHVFASVQSLHRADLDLLDQQHFDMVIVDEFHHAAAKSYGRLLDHVEPVELLGLTATPERSDGLPVLGWFDDRIAAELRLWDAIDQQYLTPFVYYGIHDGTDLSNVAWRRGSGYEVEALTNVYTASDAWAQQVIKEFAEHIDDLSTVRALGFCVSVYHAQFMARLFNQAGIAAAAVWGETPEHERREALAALADGRLRVLFSVDLFNEGVDLPSVDALLMLRPTESPTLFIQQLGRGLRRDVGKSVCTVLDFVGQHRQEFRFDRRLAALLGGTRKELAEQVAAGFPYLPAGCQMQLDQKSSEIILESFKTALPSRWPQKVEELRNLVTAGHDPRLATYLDHTGLELEDVYPGKGSAKEKSGWSNLCESAGLPVESAGPEEQKLRRSLGRLLHIDDDLRLGFYRQFLTGGQVPDLSGLSGSEFRCVRMLMSQLMGQVDNDLIPAPGELQQSADFLWQHPQVRAEALELLAVLAGRVDHVHHSLPNFKEVPLRVHARYTRLEILSAFGHGNPNSQQVAMWQSGVFWLPGDSPAESTDLFAFTLDKTGGNFSPTTRYRDYALSPDLIHWESQSNTRESSKTGLRYQHHAQEGSSIMLFGRLRPEDRAFWFLGPATYVRHQGERPMAITWRLQFPLPGDLFAQFAAAVA</sequence>
<dbReference type="Pfam" id="PF13091">
    <property type="entry name" value="PLDc_2"/>
    <property type="match status" value="1"/>
</dbReference>
<dbReference type="PROSITE" id="PS50035">
    <property type="entry name" value="PLD"/>
    <property type="match status" value="1"/>
</dbReference>
<name>A0A6J6UT86_9ZZZZ</name>
<feature type="domain" description="PLD phosphodiesterase" evidence="1">
    <location>
        <begin position="216"/>
        <end position="247"/>
    </location>
</feature>
<dbReference type="PROSITE" id="PS51194">
    <property type="entry name" value="HELICASE_CTER"/>
    <property type="match status" value="1"/>
</dbReference>
<feature type="domain" description="Helicase ATP-binding" evidence="2">
    <location>
        <begin position="327"/>
        <end position="481"/>
    </location>
</feature>
<dbReference type="PANTHER" id="PTHR47962">
    <property type="entry name" value="ATP-DEPENDENT HELICASE LHR-RELATED-RELATED"/>
    <property type="match status" value="1"/>
</dbReference>
<dbReference type="PANTHER" id="PTHR47962:SF7">
    <property type="entry name" value="MITOCHONDRIAL ATP-DEPENDENT HELICASE IRC3-RELATED"/>
    <property type="match status" value="1"/>
</dbReference>
<dbReference type="InterPro" id="IPR052511">
    <property type="entry name" value="ATP-dep_Helicase"/>
</dbReference>
<dbReference type="CDD" id="cd18032">
    <property type="entry name" value="DEXHc_RE_I_III_res"/>
    <property type="match status" value="1"/>
</dbReference>
<dbReference type="SUPFAM" id="SSF52540">
    <property type="entry name" value="P-loop containing nucleoside triphosphate hydrolases"/>
    <property type="match status" value="1"/>
</dbReference>
<proteinExistence type="predicted"/>
<evidence type="ECO:0000259" key="1">
    <source>
        <dbReference type="PROSITE" id="PS50035"/>
    </source>
</evidence>
<dbReference type="Pfam" id="PF00271">
    <property type="entry name" value="Helicase_C"/>
    <property type="match status" value="1"/>
</dbReference>
<dbReference type="InterPro" id="IPR001736">
    <property type="entry name" value="PLipase_D/transphosphatidylase"/>
</dbReference>
<dbReference type="InterPro" id="IPR021835">
    <property type="entry name" value="DUF3427"/>
</dbReference>
<organism evidence="4">
    <name type="scientific">freshwater metagenome</name>
    <dbReference type="NCBI Taxonomy" id="449393"/>
    <lineage>
        <taxon>unclassified sequences</taxon>
        <taxon>metagenomes</taxon>
        <taxon>ecological metagenomes</taxon>
    </lineage>
</organism>
<dbReference type="Gene3D" id="3.40.50.300">
    <property type="entry name" value="P-loop containing nucleotide triphosphate hydrolases"/>
    <property type="match status" value="2"/>
</dbReference>
<dbReference type="Pfam" id="PF04851">
    <property type="entry name" value="ResIII"/>
    <property type="match status" value="1"/>
</dbReference>
<evidence type="ECO:0000259" key="3">
    <source>
        <dbReference type="PROSITE" id="PS51194"/>
    </source>
</evidence>
<protein>
    <submittedName>
        <fullName evidence="4">Unannotated protein</fullName>
    </submittedName>
</protein>
<evidence type="ECO:0000313" key="4">
    <source>
        <dbReference type="EMBL" id="CAB4761983.1"/>
    </source>
</evidence>
<dbReference type="InterPro" id="IPR001650">
    <property type="entry name" value="Helicase_C-like"/>
</dbReference>
<dbReference type="CDD" id="cd18799">
    <property type="entry name" value="SF2_C_EcoAI-like"/>
    <property type="match status" value="1"/>
</dbReference>
<dbReference type="Pfam" id="PF11907">
    <property type="entry name" value="DUF3427"/>
    <property type="match status" value="1"/>
</dbReference>
<dbReference type="InterPro" id="IPR006935">
    <property type="entry name" value="Helicase/UvrB_N"/>
</dbReference>
<dbReference type="Gene3D" id="3.30.870.10">
    <property type="entry name" value="Endonuclease Chain A"/>
    <property type="match status" value="1"/>
</dbReference>
<accession>A0A6J6UT86</accession>
<dbReference type="EMBL" id="CAEZYU010000167">
    <property type="protein sequence ID" value="CAB4761983.1"/>
    <property type="molecule type" value="Genomic_DNA"/>
</dbReference>